<dbReference type="SUPFAM" id="SSF103647">
    <property type="entry name" value="TSP type-3 repeat"/>
    <property type="match status" value="3"/>
</dbReference>
<keyword evidence="5" id="KW-0677">Repeat</keyword>
<dbReference type="SUPFAM" id="SSF49899">
    <property type="entry name" value="Concanavalin A-like lectins/glucanases"/>
    <property type="match status" value="2"/>
</dbReference>
<dbReference type="SMART" id="SM00210">
    <property type="entry name" value="TSPN"/>
    <property type="match status" value="1"/>
</dbReference>
<feature type="repeat" description="TSP type-3" evidence="11">
    <location>
        <begin position="872"/>
        <end position="907"/>
    </location>
</feature>
<accession>A0A6F9DUX9</accession>
<keyword evidence="7" id="KW-0130">Cell adhesion</keyword>
<feature type="domain" description="EGF-like" evidence="14">
    <location>
        <begin position="630"/>
        <end position="673"/>
    </location>
</feature>
<dbReference type="SUPFAM" id="SSF57196">
    <property type="entry name" value="EGF/Laminin"/>
    <property type="match status" value="1"/>
</dbReference>
<dbReference type="InterPro" id="IPR000742">
    <property type="entry name" value="EGF"/>
</dbReference>
<dbReference type="InterPro" id="IPR000884">
    <property type="entry name" value="TSP1_rpt"/>
</dbReference>
<dbReference type="PROSITE" id="PS01208">
    <property type="entry name" value="VWFC_1"/>
    <property type="match status" value="1"/>
</dbReference>
<evidence type="ECO:0000256" key="4">
    <source>
        <dbReference type="ARBA" id="ARBA00022729"/>
    </source>
</evidence>
<evidence type="ECO:0000256" key="3">
    <source>
        <dbReference type="ARBA" id="ARBA00022674"/>
    </source>
</evidence>
<feature type="region of interest" description="Disordered" evidence="12">
    <location>
        <begin position="704"/>
        <end position="726"/>
    </location>
</feature>
<dbReference type="PROSITE" id="PS51236">
    <property type="entry name" value="TSP_CTER"/>
    <property type="match status" value="1"/>
</dbReference>
<dbReference type="InterPro" id="IPR008859">
    <property type="entry name" value="Thrombospondin_C"/>
</dbReference>
<dbReference type="Gene3D" id="6.20.200.20">
    <property type="match status" value="1"/>
</dbReference>
<reference evidence="17" key="1">
    <citation type="submission" date="2020-04" db="EMBL/GenBank/DDBJ databases">
        <authorList>
            <person name="Neveu A P."/>
        </authorList>
    </citation>
    <scope>NUCLEOTIDE SEQUENCE</scope>
    <source>
        <tissue evidence="17">Whole embryo</tissue>
    </source>
</reference>
<evidence type="ECO:0000256" key="5">
    <source>
        <dbReference type="ARBA" id="ARBA00022737"/>
    </source>
</evidence>
<dbReference type="EMBL" id="LR791077">
    <property type="protein sequence ID" value="CAB3266939.1"/>
    <property type="molecule type" value="mRNA"/>
</dbReference>
<evidence type="ECO:0000256" key="6">
    <source>
        <dbReference type="ARBA" id="ARBA00022837"/>
    </source>
</evidence>
<dbReference type="InterPro" id="IPR013320">
    <property type="entry name" value="ConA-like_dom_sf"/>
</dbReference>
<dbReference type="SUPFAM" id="SSF82895">
    <property type="entry name" value="TSP-1 type 1 repeat"/>
    <property type="match status" value="3"/>
</dbReference>
<feature type="domain" description="TSP C-terminal" evidence="16">
    <location>
        <begin position="947"/>
        <end position="1159"/>
    </location>
</feature>
<dbReference type="FunFam" id="2.10.25.10:FF:000027">
    <property type="entry name" value="Thrombospondin 3"/>
    <property type="match status" value="1"/>
</dbReference>
<dbReference type="Pfam" id="PF05735">
    <property type="entry name" value="TSP_C"/>
    <property type="match status" value="1"/>
</dbReference>
<dbReference type="SMART" id="SM00214">
    <property type="entry name" value="VWC"/>
    <property type="match status" value="1"/>
</dbReference>
<dbReference type="FunFam" id="4.10.1080.10:FF:000002">
    <property type="entry name" value="Thrombospondin 3"/>
    <property type="match status" value="1"/>
</dbReference>
<dbReference type="SMART" id="SM00179">
    <property type="entry name" value="EGF_CA"/>
    <property type="match status" value="2"/>
</dbReference>
<dbReference type="PROSITE" id="PS01186">
    <property type="entry name" value="EGF_2"/>
    <property type="match status" value="1"/>
</dbReference>
<dbReference type="InterPro" id="IPR017897">
    <property type="entry name" value="Thrombospondin_3_rpt"/>
</dbReference>
<keyword evidence="9" id="KW-0325">Glycoprotein</keyword>
<dbReference type="PROSITE" id="PS50092">
    <property type="entry name" value="TSP1"/>
    <property type="match status" value="3"/>
</dbReference>
<dbReference type="FunFam" id="4.10.1080.10:FF:000001">
    <property type="entry name" value="Thrombospondin 3"/>
    <property type="match status" value="1"/>
</dbReference>
<comment type="caution">
    <text evidence="10">Lacks conserved residue(s) required for the propagation of feature annotation.</text>
</comment>
<dbReference type="Gene3D" id="4.10.1080.10">
    <property type="entry name" value="TSP type-3 repeat"/>
    <property type="match status" value="2"/>
</dbReference>
<dbReference type="FunFam" id="2.60.120.200:FF:000009">
    <property type="entry name" value="Thrombospondin 1"/>
    <property type="match status" value="1"/>
</dbReference>
<evidence type="ECO:0000256" key="7">
    <source>
        <dbReference type="ARBA" id="ARBA00022889"/>
    </source>
</evidence>
<dbReference type="FunFam" id="2.20.100.10:FF:000007">
    <property type="entry name" value="Thrombospondin 1"/>
    <property type="match status" value="2"/>
</dbReference>
<dbReference type="GO" id="GO:0005509">
    <property type="term" value="F:calcium ion binding"/>
    <property type="evidence" value="ECO:0007669"/>
    <property type="project" value="UniProtKB-UniRule"/>
</dbReference>
<dbReference type="InterPro" id="IPR001007">
    <property type="entry name" value="VWF_dom"/>
</dbReference>
<dbReference type="PRINTS" id="PR01705">
    <property type="entry name" value="TSP1REPEAT"/>
</dbReference>
<dbReference type="SMART" id="SM00181">
    <property type="entry name" value="EGF"/>
    <property type="match status" value="3"/>
</dbReference>
<gene>
    <name evidence="17" type="primary">Thbs1</name>
</gene>
<dbReference type="Gene3D" id="2.20.100.10">
    <property type="entry name" value="Thrombospondin type-1 (TSP1) repeat"/>
    <property type="match status" value="3"/>
</dbReference>
<evidence type="ECO:0000256" key="13">
    <source>
        <dbReference type="SAM" id="SignalP"/>
    </source>
</evidence>
<dbReference type="GO" id="GO:0005576">
    <property type="term" value="C:extracellular region"/>
    <property type="evidence" value="ECO:0007669"/>
    <property type="project" value="InterPro"/>
</dbReference>
<name>A0A6F9DUX9_9ASCI</name>
<feature type="repeat" description="TSP type-3" evidence="11">
    <location>
        <begin position="716"/>
        <end position="751"/>
    </location>
</feature>
<dbReference type="Pfam" id="PF02412">
    <property type="entry name" value="TSP_3"/>
    <property type="match status" value="6"/>
</dbReference>
<keyword evidence="3" id="KW-0358">Heparin-binding</keyword>
<evidence type="ECO:0000256" key="10">
    <source>
        <dbReference type="PROSITE-ProRule" id="PRU00076"/>
    </source>
</evidence>
<organism evidence="17">
    <name type="scientific">Phallusia mammillata</name>
    <dbReference type="NCBI Taxonomy" id="59560"/>
    <lineage>
        <taxon>Eukaryota</taxon>
        <taxon>Metazoa</taxon>
        <taxon>Chordata</taxon>
        <taxon>Tunicata</taxon>
        <taxon>Ascidiacea</taxon>
        <taxon>Phlebobranchia</taxon>
        <taxon>Ascidiidae</taxon>
        <taxon>Phallusia</taxon>
    </lineage>
</organism>
<dbReference type="Pfam" id="PF00090">
    <property type="entry name" value="TSP_1"/>
    <property type="match status" value="3"/>
</dbReference>
<evidence type="ECO:0000259" key="16">
    <source>
        <dbReference type="PROSITE" id="PS51236"/>
    </source>
</evidence>
<evidence type="ECO:0000256" key="12">
    <source>
        <dbReference type="SAM" id="MobiDB-lite"/>
    </source>
</evidence>
<feature type="domain" description="EGF-like" evidence="14">
    <location>
        <begin position="531"/>
        <end position="571"/>
    </location>
</feature>
<protein>
    <submittedName>
        <fullName evidence="17">Thrombospondin A</fullName>
    </submittedName>
</protein>
<feature type="chain" id="PRO_5026309633" evidence="13">
    <location>
        <begin position="20"/>
        <end position="1159"/>
    </location>
</feature>
<evidence type="ECO:0000256" key="11">
    <source>
        <dbReference type="PROSITE-ProRule" id="PRU00634"/>
    </source>
</evidence>
<evidence type="ECO:0000256" key="8">
    <source>
        <dbReference type="ARBA" id="ARBA00023157"/>
    </source>
</evidence>
<feature type="compositionally biased region" description="Acidic residues" evidence="12">
    <location>
        <begin position="716"/>
        <end position="726"/>
    </location>
</feature>
<keyword evidence="6 11" id="KW-0106">Calcium</keyword>
<feature type="repeat" description="TSP type-3" evidence="11">
    <location>
        <begin position="775"/>
        <end position="810"/>
    </location>
</feature>
<feature type="signal peptide" evidence="13">
    <location>
        <begin position="1"/>
        <end position="19"/>
    </location>
</feature>
<dbReference type="Gene3D" id="2.60.120.200">
    <property type="match status" value="2"/>
</dbReference>
<sequence length="1159" mass="127022">MKCLLLIGTIVLVAASVTANPDSFDLFMMTRLANSIGKGAPLDRTVKRDQTAPDHFMPAYKFKRVLGNNDLVSVETRFTTLAASLAQSTGFVFIATLKQPPKNVGTIVSVTPKRSASSLPTAYFAIVSDTKTDRVDLHYGIGDNKHVARFESAGVFQDAMLWSNFTLEVYKDTASLFVNCQLIGSRRLETRFYRILDSRESQLRLANAYDHTTADFRGSMQKVRFLVGNVSAQETMNSHFACATDKPSESTEETQTAPANSPFGGGGSYSWARDIVLQVLRNECNFSCSAELRSPGLRDTEFGSCWMDDTRYGDGDTWERDDCTNCTCQNSRIQCTDIQCPVLNCIDIVHTKGQCCPSCPESAKGFSPWSGWSECSVTCGIGHETRGRSCDRVYFDCDGPSMQSRNCIREPCNVKVRRDGGWSPWTKWSPCSVTCGKGRTTKIRSCNSPLPQLDGAQCVGPDRKTRDCKMSPCPVDGGWGEWSVWSECSATCDDGFKTRSRKCNNPKPRFGGKQCSGDSKATEHCLVKACPIDGCLSSPCYPGVECSSYDDGSFVCGACPEGTQGDGTQCEDIDECTLVPNACFHANGVHRCQNHFAGYTCLACPDGYKGDRPSGVGAEYALAHKQVCRVVNPCTDDGNPCPDNARCIFLGLTVTPPFKCKCLPGYATAPGCEGLVCADDSDLDGVADEAITCERDGTTISHPADNCRNTPNSGQEDQDGDGIGDVCDGDIDDDGITNLRDNCEYVPNRDQYDLDRDGVGDACDNCPHKRNSAQIDTDGDGQGDACDFDIDDDGIENLMDNCVYVYNFDQTDSDKDGVGDMCDNCPLAYNPRQADRDSDGIGNDCDTNLDVDEDGVQNNLDNCPYIANSNQADHDKDGLGDACDPDDDNDGVNDHKDNCRLVVNPSQLDVDGNGRGDLCEGDFDDDGIDDIMDACPMNAGISVTDFSKFDMVPLDPSGTVQLDPKWVVRHQGKELIQTVNCDPGLAIGMDRFEAVDFSGTFFVNTGRDDDYAGFVFGYQSSSRFYVVMWKQVSQTYWKNTPSRAQAFGALQVKVVNSTTGPGEALRNALWHTGDTANQVRTLWYDPMQQGWKDLVAYRWTLQHRPETGFIRVTMYEGKKLLVDSGPIYDKTYAGGRLGMFIFSQEMVFFSDMEYSCKDT</sequence>
<dbReference type="Gene3D" id="2.10.25.10">
    <property type="entry name" value="Laminin"/>
    <property type="match status" value="2"/>
</dbReference>
<dbReference type="AlphaFoldDB" id="A0A6F9DUX9"/>
<dbReference type="CDD" id="cd00054">
    <property type="entry name" value="EGF_CA"/>
    <property type="match status" value="1"/>
</dbReference>
<proteinExistence type="evidence at transcript level"/>
<dbReference type="GO" id="GO:0008201">
    <property type="term" value="F:heparin binding"/>
    <property type="evidence" value="ECO:0007669"/>
    <property type="project" value="UniProtKB-KW"/>
</dbReference>
<dbReference type="InterPro" id="IPR036383">
    <property type="entry name" value="TSP1_rpt_sf"/>
</dbReference>
<dbReference type="PROSITE" id="PS51234">
    <property type="entry name" value="TSP3"/>
    <property type="match status" value="3"/>
</dbReference>
<keyword evidence="2 10" id="KW-0245">EGF-like domain</keyword>
<dbReference type="PANTHER" id="PTHR10199:SF118">
    <property type="entry name" value="THROMBOSPONDIN"/>
    <property type="match status" value="1"/>
</dbReference>
<evidence type="ECO:0000256" key="1">
    <source>
        <dbReference type="ARBA" id="ARBA00009456"/>
    </source>
</evidence>
<dbReference type="PROSITE" id="PS50026">
    <property type="entry name" value="EGF_3"/>
    <property type="match status" value="2"/>
</dbReference>
<evidence type="ECO:0000259" key="15">
    <source>
        <dbReference type="PROSITE" id="PS50184"/>
    </source>
</evidence>
<dbReference type="SUPFAM" id="SSF57603">
    <property type="entry name" value="FnI-like domain"/>
    <property type="match status" value="1"/>
</dbReference>
<comment type="similarity">
    <text evidence="1">Belongs to the thrombospondin family.</text>
</comment>
<dbReference type="PANTHER" id="PTHR10199">
    <property type="entry name" value="THROMBOSPONDIN"/>
    <property type="match status" value="1"/>
</dbReference>
<dbReference type="PROSITE" id="PS50184">
    <property type="entry name" value="VWFC_2"/>
    <property type="match status" value="1"/>
</dbReference>
<keyword evidence="4 13" id="KW-0732">Signal</keyword>
<evidence type="ECO:0000256" key="2">
    <source>
        <dbReference type="ARBA" id="ARBA00022536"/>
    </source>
</evidence>
<dbReference type="SMART" id="SM00209">
    <property type="entry name" value="TSP1"/>
    <property type="match status" value="3"/>
</dbReference>
<dbReference type="InterPro" id="IPR048287">
    <property type="entry name" value="TSPN-like_N"/>
</dbReference>
<evidence type="ECO:0000256" key="9">
    <source>
        <dbReference type="ARBA" id="ARBA00023180"/>
    </source>
</evidence>
<feature type="domain" description="VWFC" evidence="15">
    <location>
        <begin position="303"/>
        <end position="360"/>
    </location>
</feature>
<dbReference type="GO" id="GO:0007155">
    <property type="term" value="P:cell adhesion"/>
    <property type="evidence" value="ECO:0007669"/>
    <property type="project" value="UniProtKB-KW"/>
</dbReference>
<evidence type="ECO:0000313" key="17">
    <source>
        <dbReference type="EMBL" id="CAB3266939.1"/>
    </source>
</evidence>
<dbReference type="InterPro" id="IPR003367">
    <property type="entry name" value="Thrombospondin_3-like_rpt"/>
</dbReference>
<keyword evidence="8" id="KW-1015">Disulfide bond</keyword>
<dbReference type="Pfam" id="PF00093">
    <property type="entry name" value="VWC"/>
    <property type="match status" value="1"/>
</dbReference>
<evidence type="ECO:0000259" key="14">
    <source>
        <dbReference type="PROSITE" id="PS50026"/>
    </source>
</evidence>
<dbReference type="InterPro" id="IPR001881">
    <property type="entry name" value="EGF-like_Ca-bd_dom"/>
</dbReference>
<dbReference type="InterPro" id="IPR028974">
    <property type="entry name" value="TSP_type-3_rpt"/>
</dbReference>
<dbReference type="FunFam" id="2.10.25.10:FF:000025">
    <property type="entry name" value="Thrombospondin 3"/>
    <property type="match status" value="1"/>
</dbReference>